<evidence type="ECO:0000313" key="5">
    <source>
        <dbReference type="WBParaSite" id="HPBE_0000624401-mRNA-1"/>
    </source>
</evidence>
<keyword evidence="2" id="KW-0812">Transmembrane</keyword>
<evidence type="ECO:0000313" key="3">
    <source>
        <dbReference type="EMBL" id="VDO67522.1"/>
    </source>
</evidence>
<keyword evidence="2" id="KW-1133">Transmembrane helix</keyword>
<dbReference type="EMBL" id="UZAH01025624">
    <property type="protein sequence ID" value="VDO67522.1"/>
    <property type="molecule type" value="Genomic_DNA"/>
</dbReference>
<accession>A0A3P8B6M6</accession>
<reference evidence="5" key="2">
    <citation type="submission" date="2019-09" db="UniProtKB">
        <authorList>
            <consortium name="WormBaseParasite"/>
        </authorList>
    </citation>
    <scope>IDENTIFICATION</scope>
</reference>
<proteinExistence type="predicted"/>
<dbReference type="AlphaFoldDB" id="A0A183FHJ0"/>
<evidence type="ECO:0000256" key="2">
    <source>
        <dbReference type="SAM" id="Phobius"/>
    </source>
</evidence>
<reference evidence="3 4" key="1">
    <citation type="submission" date="2018-11" db="EMBL/GenBank/DDBJ databases">
        <authorList>
            <consortium name="Pathogen Informatics"/>
        </authorList>
    </citation>
    <scope>NUCLEOTIDE SEQUENCE [LARGE SCALE GENOMIC DNA]</scope>
</reference>
<evidence type="ECO:0000256" key="1">
    <source>
        <dbReference type="SAM" id="MobiDB-lite"/>
    </source>
</evidence>
<protein>
    <submittedName>
        <fullName evidence="5">Transmembrane protein</fullName>
    </submittedName>
</protein>
<name>A0A183FHJ0_HELPZ</name>
<keyword evidence="4" id="KW-1185">Reference proteome</keyword>
<feature type="region of interest" description="Disordered" evidence="1">
    <location>
        <begin position="161"/>
        <end position="206"/>
    </location>
</feature>
<accession>A0A183FHJ0</accession>
<sequence length="206" mass="22354">MTSRSVAADTSSLSHPRFGGQLVEKLECSAEGGGTKWWMEAGTVTTMLLIIILIVINTHSGPIMEDTDPDPIMTRADDWNEPARQQIGLQRVPRAWLGMFSNKEQNLLSTLRGKGDEANLKGKPSASKASLKASELRRPACGCKCCPDEDGDGSGYRRRQCISGPRASRRPLHGDSTPIVTRHCTKPVSRRRPEDVAAGADGSGRE</sequence>
<gene>
    <name evidence="3" type="ORF">HPBE_LOCUS6245</name>
</gene>
<organism evidence="4 5">
    <name type="scientific">Heligmosomoides polygyrus</name>
    <name type="common">Parasitic roundworm</name>
    <dbReference type="NCBI Taxonomy" id="6339"/>
    <lineage>
        <taxon>Eukaryota</taxon>
        <taxon>Metazoa</taxon>
        <taxon>Ecdysozoa</taxon>
        <taxon>Nematoda</taxon>
        <taxon>Chromadorea</taxon>
        <taxon>Rhabditida</taxon>
        <taxon>Rhabditina</taxon>
        <taxon>Rhabditomorpha</taxon>
        <taxon>Strongyloidea</taxon>
        <taxon>Heligmosomidae</taxon>
        <taxon>Heligmosomoides</taxon>
    </lineage>
</organism>
<evidence type="ECO:0000313" key="4">
    <source>
        <dbReference type="Proteomes" id="UP000050761"/>
    </source>
</evidence>
<dbReference type="WBParaSite" id="HPBE_0000624401-mRNA-1">
    <property type="protein sequence ID" value="HPBE_0000624401-mRNA-1"/>
    <property type="gene ID" value="HPBE_0000624401"/>
</dbReference>
<feature type="transmembrane region" description="Helical" evidence="2">
    <location>
        <begin position="37"/>
        <end position="56"/>
    </location>
</feature>
<keyword evidence="2" id="KW-0472">Membrane</keyword>
<dbReference type="Proteomes" id="UP000050761">
    <property type="component" value="Unassembled WGS sequence"/>
</dbReference>